<proteinExistence type="predicted"/>
<dbReference type="Proteomes" id="UP000053707">
    <property type="component" value="Unassembled WGS sequence"/>
</dbReference>
<name>A0A117JJT1_9MYCO</name>
<reference evidence="1 2" key="1">
    <citation type="submission" date="2016-01" db="EMBL/GenBank/DDBJ databases">
        <authorList>
            <consortium name="TB Trials Study Group"/>
            <person name="Sutton G."/>
            <person name="Brinkac L."/>
            <person name="Sanka R."/>
            <person name="Adams M."/>
            <person name="Lau E.L."/>
            <person name="Macaden R."/>
            <person name="Grewal H.M.S."/>
        </authorList>
    </citation>
    <scope>NUCLEOTIDE SEQUENCE [LARGE SCALE GENOMIC DNA]</scope>
    <source>
        <strain evidence="1 2">IS-1744</strain>
    </source>
</reference>
<dbReference type="InterPro" id="IPR045677">
    <property type="entry name" value="DUF6197"/>
</dbReference>
<keyword evidence="2" id="KW-1185">Reference proteome</keyword>
<evidence type="ECO:0000313" key="2">
    <source>
        <dbReference type="Proteomes" id="UP000053707"/>
    </source>
</evidence>
<evidence type="ECO:0000313" key="1">
    <source>
        <dbReference type="EMBL" id="KUI15651.1"/>
    </source>
</evidence>
<dbReference type="EMBL" id="LQIR01000019">
    <property type="protein sequence ID" value="KUI15651.1"/>
    <property type="molecule type" value="Genomic_DNA"/>
</dbReference>
<gene>
    <name evidence="1" type="ORF">AU192_07255</name>
</gene>
<organism evidence="1 2">
    <name type="scientific">Mycobacterium lehmannii</name>
    <dbReference type="NCBI Taxonomy" id="2048550"/>
    <lineage>
        <taxon>Bacteria</taxon>
        <taxon>Bacillati</taxon>
        <taxon>Actinomycetota</taxon>
        <taxon>Actinomycetes</taxon>
        <taxon>Mycobacteriales</taxon>
        <taxon>Mycobacteriaceae</taxon>
        <taxon>Mycobacterium</taxon>
    </lineage>
</organism>
<dbReference type="Pfam" id="PF19698">
    <property type="entry name" value="DUF6197"/>
    <property type="match status" value="1"/>
</dbReference>
<protein>
    <submittedName>
        <fullName evidence="1">Uncharacterized protein</fullName>
    </submittedName>
</protein>
<dbReference type="RefSeq" id="WP_064396412.1">
    <property type="nucleotide sequence ID" value="NZ_LQIR01000019.1"/>
</dbReference>
<accession>A0A117JJT1</accession>
<comment type="caution">
    <text evidence="1">The sequence shown here is derived from an EMBL/GenBank/DDBJ whole genome shotgun (WGS) entry which is preliminary data.</text>
</comment>
<dbReference type="AlphaFoldDB" id="A0A117JJT1"/>
<sequence length="152" mass="16539">MTTINTDREVVEGAMALIAADGAWTQGTYCRDATGNQVMASVDRPGDWVRVCVDDLGQGGFSARTELGATPYSFCLQGALRTAAGYWMLRDSQAVHEQIERLETLLLELANSVAVPGWPALDAFNDDASTTKTDVVLLLKHAVALLEREEHR</sequence>